<dbReference type="EMBL" id="AP014546">
    <property type="protein sequence ID" value="BBB28034.1"/>
    <property type="molecule type" value="Genomic_DNA"/>
</dbReference>
<accession>A0A7R6SU24</accession>
<dbReference type="InterPro" id="IPR011008">
    <property type="entry name" value="Dimeric_a/b-barrel"/>
</dbReference>
<gene>
    <name evidence="1" type="ORF">NEJAP_0075</name>
</gene>
<organism evidence="1 2">
    <name type="scientific">Neptunomonas japonica JAMM 1380</name>
    <dbReference type="NCBI Taxonomy" id="1441457"/>
    <lineage>
        <taxon>Bacteria</taxon>
        <taxon>Pseudomonadati</taxon>
        <taxon>Pseudomonadota</taxon>
        <taxon>Gammaproteobacteria</taxon>
        <taxon>Oceanospirillales</taxon>
        <taxon>Oceanospirillaceae</taxon>
        <taxon>Neptunomonas</taxon>
    </lineage>
</organism>
<dbReference type="SUPFAM" id="SSF54909">
    <property type="entry name" value="Dimeric alpha+beta barrel"/>
    <property type="match status" value="1"/>
</dbReference>
<dbReference type="AlphaFoldDB" id="A0A7R6SU24"/>
<dbReference type="RefSeq" id="WP_201348774.1">
    <property type="nucleotide sequence ID" value="NZ_AP014546.1"/>
</dbReference>
<dbReference type="KEGG" id="njp:NEJAP_0075"/>
<name>A0A7R6SU24_9GAMM</name>
<sequence length="106" mass="11478">MTTVVEMVTFKLAAGINEAQVAETYEGVNNILVAQPGFHYRSQSHDGKGNWFDVIYWENMEMAKAGSAAFIDSSAGQALCALIDEESCKVLHMPVATSTMGCDPDN</sequence>
<evidence type="ECO:0008006" key="3">
    <source>
        <dbReference type="Google" id="ProtNLM"/>
    </source>
</evidence>
<reference evidence="1 2" key="1">
    <citation type="journal article" date="2008" name="Int. J. Syst. Evol. Microbiol.">
        <title>Neptunomonas japonica sp. nov., an Osedax japonicus symbiont-like bacterium isolated from sediment adjacent to sperm whale carcasses off Kagoshima, Japan.</title>
        <authorList>
            <person name="Miyazaki M."/>
            <person name="Nogi Y."/>
            <person name="Fujiwara Y."/>
            <person name="Kawato M."/>
            <person name="Kubokawa K."/>
            <person name="Horikoshi K."/>
        </authorList>
    </citation>
    <scope>NUCLEOTIDE SEQUENCE [LARGE SCALE GENOMIC DNA]</scope>
    <source>
        <strain evidence="1 2">JAMM 1380</strain>
    </source>
</reference>
<protein>
    <recommendedName>
        <fullName evidence="3">ABM domain-containing protein</fullName>
    </recommendedName>
</protein>
<evidence type="ECO:0000313" key="1">
    <source>
        <dbReference type="EMBL" id="BBB28034.1"/>
    </source>
</evidence>
<keyword evidence="2" id="KW-1185">Reference proteome</keyword>
<dbReference type="Proteomes" id="UP000595332">
    <property type="component" value="Chromosome"/>
</dbReference>
<proteinExistence type="predicted"/>
<evidence type="ECO:0000313" key="2">
    <source>
        <dbReference type="Proteomes" id="UP000595332"/>
    </source>
</evidence>